<comment type="caution">
    <text evidence="3">The sequence shown here is derived from an EMBL/GenBank/DDBJ whole genome shotgun (WGS) entry which is preliminary data.</text>
</comment>
<dbReference type="PRINTS" id="PR00410">
    <property type="entry name" value="PHEHYDRXLASE"/>
</dbReference>
<feature type="domain" description="FAD-binding FR-type" evidence="2">
    <location>
        <begin position="338"/>
        <end position="441"/>
    </location>
</feature>
<dbReference type="InterPro" id="IPR006058">
    <property type="entry name" value="2Fe2S_fd_BS"/>
</dbReference>
<dbReference type="CDD" id="cd00207">
    <property type="entry name" value="fer2"/>
    <property type="match status" value="1"/>
</dbReference>
<dbReference type="Pfam" id="PF00970">
    <property type="entry name" value="FAD_binding_6"/>
    <property type="match status" value="1"/>
</dbReference>
<dbReference type="CDD" id="cd06184">
    <property type="entry name" value="flavohem_like_fad_nad_binding"/>
    <property type="match status" value="1"/>
</dbReference>
<dbReference type="Gene3D" id="2.30.110.10">
    <property type="entry name" value="Electron Transport, Fmn-binding Protein, Chain A"/>
    <property type="match status" value="1"/>
</dbReference>
<organism evidence="3 4">
    <name type="scientific">Bordetella genomosp. 1</name>
    <dbReference type="NCBI Taxonomy" id="1395607"/>
    <lineage>
        <taxon>Bacteria</taxon>
        <taxon>Pseudomonadati</taxon>
        <taxon>Pseudomonadota</taxon>
        <taxon>Betaproteobacteria</taxon>
        <taxon>Burkholderiales</taxon>
        <taxon>Alcaligenaceae</taxon>
        <taxon>Bordetella</taxon>
    </lineage>
</organism>
<dbReference type="InterPro" id="IPR017927">
    <property type="entry name" value="FAD-bd_FR_type"/>
</dbReference>
<dbReference type="InterPro" id="IPR017938">
    <property type="entry name" value="Riboflavin_synthase-like_b-brl"/>
</dbReference>
<dbReference type="SUPFAM" id="SSF52343">
    <property type="entry name" value="Ferredoxin reductase-like, C-terminal NADP-linked domain"/>
    <property type="match status" value="1"/>
</dbReference>
<dbReference type="InterPro" id="IPR039261">
    <property type="entry name" value="FNR_nucleotide-bd"/>
</dbReference>
<dbReference type="EMBL" id="NEVR01000001">
    <property type="protein sequence ID" value="OZI69147.1"/>
    <property type="molecule type" value="Genomic_DNA"/>
</dbReference>
<dbReference type="Pfam" id="PF00111">
    <property type="entry name" value="Fer2"/>
    <property type="match status" value="1"/>
</dbReference>
<dbReference type="InterPro" id="IPR001433">
    <property type="entry name" value="OxRdtase_FAD/NAD-bd"/>
</dbReference>
<dbReference type="PANTHER" id="PTHR42815">
    <property type="entry name" value="FAD-BINDING, PUTATIVE (AFU_ORTHOLOGUE AFUA_6G07600)-RELATED"/>
    <property type="match status" value="1"/>
</dbReference>
<dbReference type="InterPro" id="IPR012675">
    <property type="entry name" value="Beta-grasp_dom_sf"/>
</dbReference>
<dbReference type="InterPro" id="IPR008333">
    <property type="entry name" value="Cbr1-like_FAD-bd_dom"/>
</dbReference>
<protein>
    <submittedName>
        <fullName evidence="3">FAD-binding oxidoreductase</fullName>
    </submittedName>
</protein>
<dbReference type="SUPFAM" id="SSF50475">
    <property type="entry name" value="FMN-binding split barrel"/>
    <property type="match status" value="1"/>
</dbReference>
<dbReference type="InterPro" id="IPR036010">
    <property type="entry name" value="2Fe-2S_ferredoxin-like_sf"/>
</dbReference>
<feature type="domain" description="2Fe-2S ferredoxin-type" evidence="1">
    <location>
        <begin position="606"/>
        <end position="695"/>
    </location>
</feature>
<dbReference type="Gene3D" id="3.10.20.30">
    <property type="match status" value="1"/>
</dbReference>
<evidence type="ECO:0000313" key="4">
    <source>
        <dbReference type="Proteomes" id="UP000216354"/>
    </source>
</evidence>
<evidence type="ECO:0000259" key="1">
    <source>
        <dbReference type="PROSITE" id="PS51085"/>
    </source>
</evidence>
<dbReference type="SUPFAM" id="SSF63380">
    <property type="entry name" value="Riboflavin synthase domain-like"/>
    <property type="match status" value="1"/>
</dbReference>
<dbReference type="PROSITE" id="PS00197">
    <property type="entry name" value="2FE2S_FER_1"/>
    <property type="match status" value="1"/>
</dbReference>
<gene>
    <name evidence="3" type="ORF">CAL27_06820</name>
</gene>
<proteinExistence type="predicted"/>
<dbReference type="Proteomes" id="UP000216354">
    <property type="component" value="Unassembled WGS sequence"/>
</dbReference>
<dbReference type="PANTHER" id="PTHR42815:SF2">
    <property type="entry name" value="FAD-BINDING, PUTATIVE (AFU_ORTHOLOGUE AFUA_6G07600)-RELATED"/>
    <property type="match status" value="1"/>
</dbReference>
<keyword evidence="4" id="KW-1185">Reference proteome</keyword>
<sequence>MTTQHSTPPAAPAATPWHAGELALQDKVGVKEKMDGVGRRVVRSYMPDQHRAFYQQLPFIVVGTVAPDGDAWASFAFGRPGFMQSPTPNTLRLDTVFDPRDPASLGVVDGGGIGLLGIELHTRRRNRMNGTVRGASAQGFEVAVAQSFGNCPQYIQLRDFEFVRAPGVFAEAAPQESTGLDARARAIIERADTFFVASYVDGESGRQVDVSHRGGKAGFVRIEADGRLTIPDFAGNLFFATLGNFLVNPRAGLVFADFETGDMLQLTGEAEVDLDSPEIAAFQGAERLWRLTPRRVIFRAGAAPLRWRFQDGGWSPNALMTGDWDETASRLKAAERAQAWRPFRVAALVDESATIRSFHLEPADGAGLIPHAAGQHVPIRLQLPGEARPLVRTYTLSTAPSDGRYRISVKRDGVVSRHLHDAVRVGDEIALRAPAGQFTIDAAAPRPAVLLAAGVGVTPMLAMLRHVVYEGLRKRRVRPTWLFQSAHSHDELAFGDELRQLEDAAQGAVKVVRVLSDGAGAEAGRDFDLTGRIDIALLRKTLPFDDFDFYLCGPAGFMQAMYDGLRGLDVADARIHAEAFGPSGLVRNVAVAEPAAPARAPAVEAVPVAFVASGKEARWQPGAGSLLELAESRGLAPAYGCRSGSCGSCRAKVVEGAVAYASAPSFKVADDEALICCAVPAHPDSGGGARLLLEI</sequence>
<dbReference type="Gene3D" id="3.40.50.80">
    <property type="entry name" value="Nucleotide-binding domain of ferredoxin-NADP reductase (FNR) module"/>
    <property type="match status" value="1"/>
</dbReference>
<dbReference type="InterPro" id="IPR001041">
    <property type="entry name" value="2Fe-2S_ferredoxin-type"/>
</dbReference>
<evidence type="ECO:0000259" key="2">
    <source>
        <dbReference type="PROSITE" id="PS51384"/>
    </source>
</evidence>
<dbReference type="PROSITE" id="PS51085">
    <property type="entry name" value="2FE2S_FER_2"/>
    <property type="match status" value="1"/>
</dbReference>
<reference evidence="3 4" key="1">
    <citation type="submission" date="2017-05" db="EMBL/GenBank/DDBJ databases">
        <title>Complete and WGS of Bordetella genogroups.</title>
        <authorList>
            <person name="Spilker T."/>
            <person name="Lipuma J."/>
        </authorList>
    </citation>
    <scope>NUCLEOTIDE SEQUENCE [LARGE SCALE GENOMIC DNA]</scope>
    <source>
        <strain evidence="3 4">AU9795</strain>
    </source>
</reference>
<dbReference type="Gene3D" id="2.40.30.10">
    <property type="entry name" value="Translation factors"/>
    <property type="match status" value="1"/>
</dbReference>
<dbReference type="RefSeq" id="WP_094831071.1">
    <property type="nucleotide sequence ID" value="NZ_NEVR01000001.1"/>
</dbReference>
<dbReference type="SUPFAM" id="SSF54292">
    <property type="entry name" value="2Fe-2S ferredoxin-like"/>
    <property type="match status" value="1"/>
</dbReference>
<dbReference type="PROSITE" id="PS51384">
    <property type="entry name" value="FAD_FR"/>
    <property type="match status" value="1"/>
</dbReference>
<evidence type="ECO:0000313" key="3">
    <source>
        <dbReference type="EMBL" id="OZI69147.1"/>
    </source>
</evidence>
<dbReference type="InterPro" id="IPR012349">
    <property type="entry name" value="Split_barrel_FMN-bd"/>
</dbReference>
<dbReference type="Pfam" id="PF00175">
    <property type="entry name" value="NAD_binding_1"/>
    <property type="match status" value="1"/>
</dbReference>
<accession>A0ABX4F646</accession>
<name>A0ABX4F646_9BORD</name>